<feature type="region of interest" description="Disordered" evidence="1">
    <location>
        <begin position="1"/>
        <end position="35"/>
    </location>
</feature>
<evidence type="ECO:0000256" key="1">
    <source>
        <dbReference type="SAM" id="MobiDB-lite"/>
    </source>
</evidence>
<name>A0A409WYR8_PSICY</name>
<dbReference type="EMBL" id="NHYD01002993">
    <property type="protein sequence ID" value="PPQ83665.1"/>
    <property type="molecule type" value="Genomic_DNA"/>
</dbReference>
<accession>A0A409WYR8</accession>
<dbReference type="AlphaFoldDB" id="A0A409WYR8"/>
<dbReference type="Proteomes" id="UP000283269">
    <property type="component" value="Unassembled WGS sequence"/>
</dbReference>
<comment type="caution">
    <text evidence="2">The sequence shown here is derived from an EMBL/GenBank/DDBJ whole genome shotgun (WGS) entry which is preliminary data.</text>
</comment>
<gene>
    <name evidence="2" type="ORF">CVT25_006271</name>
</gene>
<feature type="compositionally biased region" description="Basic and acidic residues" evidence="1">
    <location>
        <begin position="10"/>
        <end position="35"/>
    </location>
</feature>
<keyword evidence="3" id="KW-1185">Reference proteome</keyword>
<evidence type="ECO:0000313" key="2">
    <source>
        <dbReference type="EMBL" id="PPQ83665.1"/>
    </source>
</evidence>
<evidence type="ECO:0000313" key="3">
    <source>
        <dbReference type="Proteomes" id="UP000283269"/>
    </source>
</evidence>
<organism evidence="2 3">
    <name type="scientific">Psilocybe cyanescens</name>
    <dbReference type="NCBI Taxonomy" id="93625"/>
    <lineage>
        <taxon>Eukaryota</taxon>
        <taxon>Fungi</taxon>
        <taxon>Dikarya</taxon>
        <taxon>Basidiomycota</taxon>
        <taxon>Agaricomycotina</taxon>
        <taxon>Agaricomycetes</taxon>
        <taxon>Agaricomycetidae</taxon>
        <taxon>Agaricales</taxon>
        <taxon>Agaricineae</taxon>
        <taxon>Strophariaceae</taxon>
        <taxon>Psilocybe</taxon>
    </lineage>
</organism>
<proteinExistence type="predicted"/>
<reference evidence="2 3" key="1">
    <citation type="journal article" date="2018" name="Evol. Lett.">
        <title>Horizontal gene cluster transfer increased hallucinogenic mushroom diversity.</title>
        <authorList>
            <person name="Reynolds H.T."/>
            <person name="Vijayakumar V."/>
            <person name="Gluck-Thaler E."/>
            <person name="Korotkin H.B."/>
            <person name="Matheny P.B."/>
            <person name="Slot J.C."/>
        </authorList>
    </citation>
    <scope>NUCLEOTIDE SEQUENCE [LARGE SCALE GENOMIC DNA]</scope>
    <source>
        <strain evidence="2 3">2631</strain>
    </source>
</reference>
<dbReference type="InParanoid" id="A0A409WYR8"/>
<sequence length="78" mass="8742">MYAYQSEILNIDKAEHKSATEPGHSEHERHGEHLAGETMVKSVGTEARAGLAQNFKWSAAEVPLPPASHFQRRYVEIL</sequence>
<protein>
    <submittedName>
        <fullName evidence="2">Uncharacterized protein</fullName>
    </submittedName>
</protein>